<keyword evidence="5 7" id="KW-0720">Serine protease</keyword>
<evidence type="ECO:0000256" key="4">
    <source>
        <dbReference type="ARBA" id="ARBA00022801"/>
    </source>
</evidence>
<dbReference type="FunFam" id="2.40.10.10:FF:000036">
    <property type="entry name" value="Trypsin beta"/>
    <property type="match status" value="3"/>
</dbReference>
<comment type="similarity">
    <text evidence="2">Belongs to the peptidase S1 family.</text>
</comment>
<dbReference type="PROSITE" id="PS00134">
    <property type="entry name" value="TRYPSIN_HIS"/>
    <property type="match status" value="3"/>
</dbReference>
<dbReference type="GO" id="GO:0004252">
    <property type="term" value="F:serine-type endopeptidase activity"/>
    <property type="evidence" value="ECO:0007669"/>
    <property type="project" value="InterPro"/>
</dbReference>
<evidence type="ECO:0000256" key="3">
    <source>
        <dbReference type="ARBA" id="ARBA00022670"/>
    </source>
</evidence>
<feature type="domain" description="Peptidase S1" evidence="9">
    <location>
        <begin position="42"/>
        <end position="284"/>
    </location>
</feature>
<comment type="subcellular location">
    <subcellularLocation>
        <location evidence="1">Secreted</location>
        <location evidence="1">Extracellular space</location>
    </subcellularLocation>
</comment>
<dbReference type="PANTHER" id="PTHR24276">
    <property type="entry name" value="POLYSERASE-RELATED"/>
    <property type="match status" value="1"/>
</dbReference>
<evidence type="ECO:0000259" key="9">
    <source>
        <dbReference type="PROSITE" id="PS50240"/>
    </source>
</evidence>
<dbReference type="SMART" id="SM00020">
    <property type="entry name" value="Tryp_SPc"/>
    <property type="match status" value="3"/>
</dbReference>
<dbReference type="InterPro" id="IPR033116">
    <property type="entry name" value="TRYPSIN_SER"/>
</dbReference>
<sequence>MKVVVLALAYLVAACLAEQQYIQPQFYPTEPRQAQNSTGLKVVDGFNAARNQFPYQISLRRLLIISYFHTCGGSVVSPRWILTAAHCTWGRAASQFRVVAGILNQGDSGIANQQTVAVAQIINHEGYPGGDEVSADDIALVLLANNLNYGVNVQPIPLAQPGSSARGTAVLSGWGSLGPPTNAAPETLQFIELPILPQDQCATLIASLSGRNNPFRPLLNVCTLPVTTTSREGACQGDSGGPLVQNGVLVGVVSWGYSPCGGIGYPSVYAKVSAYNAWIRQNSNGEVGLWLSVAIMKIAVIVLACSIAACLAAEAEYRQPEYYPVEPRQFKNSTGLKVVDGSDAVRNQFPYQISLRRLLLISYFHICGGSIISPRWVLTAAHCTFGTATSSFRIVAGILNQGDSGIANQQSVAASQVINHESYPGGNQVSANDISLIQLATSLTYGINVQPIPLAPAGSSAQGSAVLSGWGSLGPPSNQSPETLQFVYLPILSGNDCANLIASISGSNNPFRAALNVCTVPTSNQSGEGACSGDSGGPLVNNGNLIGVVSWGYNPCGGNGLPSVYVKVSAYTNWIRQNTNGEVNLTVFSTGNWYELVPAIPLPQHYTHGENSWMLLRPSESARGESPKIEENMVIQAFNRIAIMKVAVIALACLVAACSAAETEYKQPEYYPIEPRVFQNSTGLKVVDGSNAVRNQFPYQISLRRLALISYFHICGGSIVSPRWVLTAAHCTWGRAASQFRIVAGILNQGDTGIVNQQTVAVSQIINHEGYPGGNQVSADDIALVLLANNLVYGINVQPVPLAQPGSSARGTAVLSGWGSLGPPTNAAPETLQFVNLPILPQDQCANLIASISGPNNPFRALLNVCTVPATNREGACSGDSGGPLVNNGILVGVVSWGYSPCGGVGYPSVFAKVSAYNAWIRLNSNGEVGL</sequence>
<dbReference type="PANTHER" id="PTHR24276:SF91">
    <property type="entry name" value="AT26814P-RELATED"/>
    <property type="match status" value="1"/>
</dbReference>
<dbReference type="Proteomes" id="UP000504635">
    <property type="component" value="Unplaced"/>
</dbReference>
<name>A0A6J2XG89_SITOR</name>
<keyword evidence="3 7" id="KW-0645">Protease</keyword>
<gene>
    <name evidence="11" type="primary">LOC115877959</name>
</gene>
<dbReference type="InterPro" id="IPR001254">
    <property type="entry name" value="Trypsin_dom"/>
</dbReference>
<dbReference type="PRINTS" id="PR00722">
    <property type="entry name" value="CHYMOTRYPSIN"/>
</dbReference>
<dbReference type="GeneID" id="115877959"/>
<keyword evidence="10" id="KW-1185">Reference proteome</keyword>
<dbReference type="SUPFAM" id="SSF50494">
    <property type="entry name" value="Trypsin-like serine proteases"/>
    <property type="match status" value="3"/>
</dbReference>
<keyword evidence="8" id="KW-0732">Signal</keyword>
<dbReference type="PROSITE" id="PS50240">
    <property type="entry name" value="TRYPSIN_DOM"/>
    <property type="match status" value="3"/>
</dbReference>
<dbReference type="InterPro" id="IPR001314">
    <property type="entry name" value="Peptidase_S1A"/>
</dbReference>
<dbReference type="RefSeq" id="XP_030750171.1">
    <property type="nucleotide sequence ID" value="XM_030894311.1"/>
</dbReference>
<accession>A0A6J2XG89</accession>
<evidence type="ECO:0000313" key="10">
    <source>
        <dbReference type="Proteomes" id="UP000504635"/>
    </source>
</evidence>
<proteinExistence type="inferred from homology"/>
<evidence type="ECO:0000256" key="5">
    <source>
        <dbReference type="ARBA" id="ARBA00022825"/>
    </source>
</evidence>
<dbReference type="Gene3D" id="2.40.10.10">
    <property type="entry name" value="Trypsin-like serine proteases"/>
    <property type="match status" value="4"/>
</dbReference>
<keyword evidence="4 7" id="KW-0378">Hydrolase</keyword>
<feature type="chain" id="PRO_5027080102" evidence="8">
    <location>
        <begin position="18"/>
        <end position="931"/>
    </location>
</feature>
<reference evidence="11" key="1">
    <citation type="submission" date="2025-08" db="UniProtKB">
        <authorList>
            <consortium name="RefSeq"/>
        </authorList>
    </citation>
    <scope>IDENTIFICATION</scope>
    <source>
        <tissue evidence="11">Gonads</tissue>
    </source>
</reference>
<dbReference type="InParanoid" id="A0A6J2XG89"/>
<evidence type="ECO:0000256" key="2">
    <source>
        <dbReference type="ARBA" id="ARBA00007664"/>
    </source>
</evidence>
<evidence type="ECO:0000256" key="8">
    <source>
        <dbReference type="SAM" id="SignalP"/>
    </source>
</evidence>
<protein>
    <submittedName>
        <fullName evidence="11">Transmembrane protease serine 9-like</fullName>
    </submittedName>
</protein>
<dbReference type="PROSITE" id="PS51257">
    <property type="entry name" value="PROKAR_LIPOPROTEIN"/>
    <property type="match status" value="1"/>
</dbReference>
<keyword evidence="6" id="KW-1015">Disulfide bond</keyword>
<evidence type="ECO:0000256" key="6">
    <source>
        <dbReference type="ARBA" id="ARBA00023157"/>
    </source>
</evidence>
<dbReference type="AlphaFoldDB" id="A0A6J2XG89"/>
<dbReference type="InterPro" id="IPR043504">
    <property type="entry name" value="Peptidase_S1_PA_chymotrypsin"/>
</dbReference>
<dbReference type="InterPro" id="IPR009003">
    <property type="entry name" value="Peptidase_S1_PA"/>
</dbReference>
<dbReference type="KEGG" id="soy:115877959"/>
<evidence type="ECO:0000313" key="11">
    <source>
        <dbReference type="RefSeq" id="XP_030750171.1"/>
    </source>
</evidence>
<dbReference type="InterPro" id="IPR050430">
    <property type="entry name" value="Peptidase_S1"/>
</dbReference>
<organism evidence="10 11">
    <name type="scientific">Sitophilus oryzae</name>
    <name type="common">Rice weevil</name>
    <name type="synonym">Curculio oryzae</name>
    <dbReference type="NCBI Taxonomy" id="7048"/>
    <lineage>
        <taxon>Eukaryota</taxon>
        <taxon>Metazoa</taxon>
        <taxon>Ecdysozoa</taxon>
        <taxon>Arthropoda</taxon>
        <taxon>Hexapoda</taxon>
        <taxon>Insecta</taxon>
        <taxon>Pterygota</taxon>
        <taxon>Neoptera</taxon>
        <taxon>Endopterygota</taxon>
        <taxon>Coleoptera</taxon>
        <taxon>Polyphaga</taxon>
        <taxon>Cucujiformia</taxon>
        <taxon>Curculionidae</taxon>
        <taxon>Dryophthorinae</taxon>
        <taxon>Sitophilus</taxon>
    </lineage>
</organism>
<evidence type="ECO:0000256" key="1">
    <source>
        <dbReference type="ARBA" id="ARBA00004239"/>
    </source>
</evidence>
<dbReference type="InterPro" id="IPR018114">
    <property type="entry name" value="TRYPSIN_HIS"/>
</dbReference>
<dbReference type="GO" id="GO:0006508">
    <property type="term" value="P:proteolysis"/>
    <property type="evidence" value="ECO:0007669"/>
    <property type="project" value="UniProtKB-KW"/>
</dbReference>
<dbReference type="OrthoDB" id="10061449at2759"/>
<feature type="domain" description="Peptidase S1" evidence="9">
    <location>
        <begin position="686"/>
        <end position="926"/>
    </location>
</feature>
<evidence type="ECO:0000256" key="7">
    <source>
        <dbReference type="RuleBase" id="RU363034"/>
    </source>
</evidence>
<feature type="signal peptide" evidence="8">
    <location>
        <begin position="1"/>
        <end position="17"/>
    </location>
</feature>
<dbReference type="FunFam" id="2.40.10.10:FF:000068">
    <property type="entry name" value="transmembrane protease serine 2"/>
    <property type="match status" value="3"/>
</dbReference>
<dbReference type="PROSITE" id="PS00135">
    <property type="entry name" value="TRYPSIN_SER"/>
    <property type="match status" value="3"/>
</dbReference>
<dbReference type="CDD" id="cd00190">
    <property type="entry name" value="Tryp_SPc"/>
    <property type="match status" value="3"/>
</dbReference>
<feature type="domain" description="Peptidase S1" evidence="9">
    <location>
        <begin position="338"/>
        <end position="580"/>
    </location>
</feature>
<dbReference type="GO" id="GO:0005576">
    <property type="term" value="C:extracellular region"/>
    <property type="evidence" value="ECO:0007669"/>
    <property type="project" value="UniProtKB-SubCell"/>
</dbReference>
<dbReference type="Pfam" id="PF00089">
    <property type="entry name" value="Trypsin"/>
    <property type="match status" value="3"/>
</dbReference>